<dbReference type="HOGENOM" id="CLU_3210603_0_0_2"/>
<evidence type="ECO:0000313" key="2">
    <source>
        <dbReference type="Proteomes" id="UP000007391"/>
    </source>
</evidence>
<reference evidence="1 2" key="2">
    <citation type="journal article" date="2014" name="Extremophiles">
        <title>Analysis of the complete genome of Fervidococcus fontis confirms the distinct phylogenetic position of the order Fervidicoccales and suggests its environmental function.</title>
        <authorList>
            <person name="Lebedinsky A.V."/>
            <person name="Mardanov A.V."/>
            <person name="Kublanov I.V."/>
            <person name="Gumerov V.M."/>
            <person name="Beletsky A.V."/>
            <person name="Perevalova A.A."/>
            <person name="Bidzhieva S.Kh."/>
            <person name="Bonch-Osmolovskaya E.A."/>
            <person name="Skryabin K.G."/>
            <person name="Ravin N.V."/>
        </authorList>
    </citation>
    <scope>NUCLEOTIDE SEQUENCE [LARGE SCALE GENOMIC DNA]</scope>
    <source>
        <strain evidence="2">DSM 19380 / VKM B-2539 / Kam940</strain>
    </source>
</reference>
<reference evidence="2" key="1">
    <citation type="submission" date="2012-03" db="EMBL/GenBank/DDBJ databases">
        <title>Fervidicoccus fontis complete genome analysis confirms its distinct phylogenetic position and predicts its environmental function.</title>
        <authorList>
            <person name="Lebedinsky A.V."/>
            <person name="Mardanov A.V."/>
            <person name="Gumerov V.M."/>
            <person name="Beletsky A.V."/>
            <person name="Kublanov I.V."/>
            <person name="Perevalova A.A."/>
            <person name="Bonch-Osmolovskaya E.A."/>
            <person name="Ravin N.V."/>
            <person name="Skryabin K.G."/>
        </authorList>
    </citation>
    <scope>NUCLEOTIDE SEQUENCE [LARGE SCALE GENOMIC DNA]</scope>
    <source>
        <strain evidence="2">DSM 19380 / VKM B-2539 / Kam940</strain>
    </source>
</reference>
<evidence type="ECO:0000313" key="1">
    <source>
        <dbReference type="EMBL" id="AFH42958.1"/>
    </source>
</evidence>
<dbReference type="EMBL" id="CP003423">
    <property type="protein sequence ID" value="AFH42958.1"/>
    <property type="molecule type" value="Genomic_DNA"/>
</dbReference>
<proteinExistence type="predicted"/>
<gene>
    <name evidence="1" type="ordered locus">FFONT_0970</name>
</gene>
<dbReference type="InParanoid" id="I0A1V1"/>
<accession>I0A1V1</accession>
<dbReference type="KEGG" id="ffo:FFONT_0970"/>
<dbReference type="Proteomes" id="UP000007391">
    <property type="component" value="Chromosome"/>
</dbReference>
<protein>
    <submittedName>
        <fullName evidence="1">Uncharacterized protein</fullName>
    </submittedName>
</protein>
<organism evidence="1 2">
    <name type="scientific">Fervidicoccus fontis (strain DSM 19380 / JCM 18336 / VKM B-2539 / Kam940)</name>
    <dbReference type="NCBI Taxonomy" id="1163730"/>
    <lineage>
        <taxon>Archaea</taxon>
        <taxon>Thermoproteota</taxon>
        <taxon>Thermoprotei</taxon>
        <taxon>Fervidicoccales</taxon>
        <taxon>Fervidicoccaceae</taxon>
        <taxon>Fervidicoccus</taxon>
    </lineage>
</organism>
<name>I0A1V1_FERFK</name>
<keyword evidence="2" id="KW-1185">Reference proteome</keyword>
<sequence>MRGGLYPFSIWGGSEILSNALQMKDVFTNRYEEPMNSLRGTLAL</sequence>
<dbReference type="AlphaFoldDB" id="I0A1V1"/>